<keyword evidence="9 10" id="KW-0131">Cell cycle</keyword>
<dbReference type="EMBL" id="FXBB01000001">
    <property type="protein sequence ID" value="SMG09258.1"/>
    <property type="molecule type" value="Genomic_DNA"/>
</dbReference>
<dbReference type="HAMAP" id="MF_00321">
    <property type="entry name" value="GTPase_EngB"/>
    <property type="match status" value="1"/>
</dbReference>
<evidence type="ECO:0000256" key="5">
    <source>
        <dbReference type="ARBA" id="ARBA00022741"/>
    </source>
</evidence>
<comment type="cofactor">
    <cofactor evidence="1">
        <name>Mg(2+)</name>
        <dbReference type="ChEBI" id="CHEBI:18420"/>
    </cofactor>
</comment>
<dbReference type="PANTHER" id="PTHR11649">
    <property type="entry name" value="MSS1/TRME-RELATED GTP-BINDING PROTEIN"/>
    <property type="match status" value="1"/>
</dbReference>
<dbReference type="GO" id="GO:0000917">
    <property type="term" value="P:division septum assembly"/>
    <property type="evidence" value="ECO:0007669"/>
    <property type="project" value="UniProtKB-KW"/>
</dbReference>
<keyword evidence="6" id="KW-0460">Magnesium</keyword>
<keyword evidence="4" id="KW-0479">Metal-binding</keyword>
<reference evidence="13" key="1">
    <citation type="submission" date="2017-04" db="EMBL/GenBank/DDBJ databases">
        <authorList>
            <person name="Varghese N."/>
            <person name="Submissions S."/>
        </authorList>
    </citation>
    <scope>NUCLEOTIDE SEQUENCE [LARGE SCALE GENOMIC DNA]</scope>
    <source>
        <strain evidence="13">USBA 82</strain>
    </source>
</reference>
<keyword evidence="5 10" id="KW-0547">Nucleotide-binding</keyword>
<evidence type="ECO:0000256" key="9">
    <source>
        <dbReference type="ARBA" id="ARBA00023306"/>
    </source>
</evidence>
<proteinExistence type="inferred from homology"/>
<dbReference type="Proteomes" id="UP000193355">
    <property type="component" value="Unassembled WGS sequence"/>
</dbReference>
<evidence type="ECO:0000313" key="13">
    <source>
        <dbReference type="Proteomes" id="UP000193355"/>
    </source>
</evidence>
<organism evidence="12 13">
    <name type="scientific">Dethiosulfovibrio salsuginis</name>
    <dbReference type="NCBI Taxonomy" id="561720"/>
    <lineage>
        <taxon>Bacteria</taxon>
        <taxon>Thermotogati</taxon>
        <taxon>Synergistota</taxon>
        <taxon>Synergistia</taxon>
        <taxon>Synergistales</taxon>
        <taxon>Dethiosulfovibrionaceae</taxon>
        <taxon>Dethiosulfovibrio</taxon>
    </lineage>
</organism>
<evidence type="ECO:0000256" key="10">
    <source>
        <dbReference type="HAMAP-Rule" id="MF_00321"/>
    </source>
</evidence>
<comment type="function">
    <text evidence="10">Necessary for normal cell division and for the maintenance of normal septation.</text>
</comment>
<evidence type="ECO:0000256" key="1">
    <source>
        <dbReference type="ARBA" id="ARBA00001946"/>
    </source>
</evidence>
<evidence type="ECO:0000256" key="8">
    <source>
        <dbReference type="ARBA" id="ARBA00023210"/>
    </source>
</evidence>
<dbReference type="NCBIfam" id="TIGR03598">
    <property type="entry name" value="GTPase_YsxC"/>
    <property type="match status" value="1"/>
</dbReference>
<gene>
    <name evidence="10" type="primary">engB</name>
    <name evidence="12" type="ORF">SAMN06275492_10197</name>
</gene>
<dbReference type="SUPFAM" id="SSF52540">
    <property type="entry name" value="P-loop containing nucleoside triphosphate hydrolases"/>
    <property type="match status" value="1"/>
</dbReference>
<accession>A0A1X7I4U0</accession>
<dbReference type="InterPro" id="IPR027417">
    <property type="entry name" value="P-loop_NTPase"/>
</dbReference>
<evidence type="ECO:0000313" key="12">
    <source>
        <dbReference type="EMBL" id="SMG09258.1"/>
    </source>
</evidence>
<evidence type="ECO:0000256" key="2">
    <source>
        <dbReference type="ARBA" id="ARBA00009638"/>
    </source>
</evidence>
<sequence length="210" mass="23752">MSSWKTSLLCTAFEPRQFPPEGFPEIAIAGRSNVGKSSLLNALIGQKTAHVSSKPGKTRSINFFRVETEIPFHLVDLPGYGFASRSKTEQEVWKRLIERYLVNRESLALIVHLVDFRHGLLKNDRELQDWVSSMEIPMLTVFTKIDKIARGKRKGELVKYVKSGLKSIDMPILTSAEDKTGIDELRGFFGSYLAEWKDIVEMQGGNEDGF</sequence>
<dbReference type="InterPro" id="IPR030393">
    <property type="entry name" value="G_ENGB_dom"/>
</dbReference>
<dbReference type="AlphaFoldDB" id="A0A1X7I4U0"/>
<keyword evidence="3 10" id="KW-0132">Cell division</keyword>
<dbReference type="Gene3D" id="3.40.50.300">
    <property type="entry name" value="P-loop containing nucleotide triphosphate hydrolases"/>
    <property type="match status" value="1"/>
</dbReference>
<evidence type="ECO:0000256" key="6">
    <source>
        <dbReference type="ARBA" id="ARBA00022842"/>
    </source>
</evidence>
<dbReference type="STRING" id="561720.SAMN06275492_10197"/>
<dbReference type="Pfam" id="PF01926">
    <property type="entry name" value="MMR_HSR1"/>
    <property type="match status" value="1"/>
</dbReference>
<dbReference type="CDD" id="cd01876">
    <property type="entry name" value="YihA_EngB"/>
    <property type="match status" value="1"/>
</dbReference>
<dbReference type="NCBIfam" id="TIGR00231">
    <property type="entry name" value="small_GTP"/>
    <property type="match status" value="1"/>
</dbReference>
<dbReference type="InterPro" id="IPR019987">
    <property type="entry name" value="GTP-bd_ribosome_bio_YsxC"/>
</dbReference>
<dbReference type="GO" id="GO:0005525">
    <property type="term" value="F:GTP binding"/>
    <property type="evidence" value="ECO:0007669"/>
    <property type="project" value="UniProtKB-UniRule"/>
</dbReference>
<dbReference type="PANTHER" id="PTHR11649:SF13">
    <property type="entry name" value="ENGB-TYPE G DOMAIN-CONTAINING PROTEIN"/>
    <property type="match status" value="1"/>
</dbReference>
<evidence type="ECO:0000256" key="3">
    <source>
        <dbReference type="ARBA" id="ARBA00022618"/>
    </source>
</evidence>
<dbReference type="InterPro" id="IPR006073">
    <property type="entry name" value="GTP-bd"/>
</dbReference>
<name>A0A1X7I4U0_9BACT</name>
<dbReference type="InterPro" id="IPR005225">
    <property type="entry name" value="Small_GTP-bd"/>
</dbReference>
<evidence type="ECO:0000256" key="4">
    <source>
        <dbReference type="ARBA" id="ARBA00022723"/>
    </source>
</evidence>
<evidence type="ECO:0000259" key="11">
    <source>
        <dbReference type="PROSITE" id="PS51706"/>
    </source>
</evidence>
<dbReference type="GO" id="GO:0046872">
    <property type="term" value="F:metal ion binding"/>
    <property type="evidence" value="ECO:0007669"/>
    <property type="project" value="UniProtKB-KW"/>
</dbReference>
<keyword evidence="13" id="KW-1185">Reference proteome</keyword>
<comment type="similarity">
    <text evidence="2 10">Belongs to the TRAFAC class TrmE-Era-EngA-EngB-Septin-like GTPase superfamily. EngB GTPase family.</text>
</comment>
<feature type="domain" description="EngB-type G" evidence="11">
    <location>
        <begin position="22"/>
        <end position="195"/>
    </location>
</feature>
<dbReference type="PROSITE" id="PS51706">
    <property type="entry name" value="G_ENGB"/>
    <property type="match status" value="1"/>
</dbReference>
<evidence type="ECO:0000256" key="7">
    <source>
        <dbReference type="ARBA" id="ARBA00023134"/>
    </source>
</evidence>
<dbReference type="RefSeq" id="WP_085543396.1">
    <property type="nucleotide sequence ID" value="NZ_FXBB01000001.1"/>
</dbReference>
<keyword evidence="8 10" id="KW-0717">Septation</keyword>
<keyword evidence="7 10" id="KW-0342">GTP-binding</keyword>
<dbReference type="OrthoDB" id="9804921at2"/>
<protein>
    <recommendedName>
        <fullName evidence="10">Probable GTP-binding protein EngB</fullName>
    </recommendedName>
</protein>